<dbReference type="OrthoDB" id="570199at2"/>
<dbReference type="Gene3D" id="3.40.1350.10">
    <property type="match status" value="1"/>
</dbReference>
<reference evidence="2" key="1">
    <citation type="submission" date="2016-10" db="EMBL/GenBank/DDBJ databases">
        <authorList>
            <person name="Varghese N."/>
            <person name="Submissions S."/>
        </authorList>
    </citation>
    <scope>NUCLEOTIDE SEQUENCE [LARGE SCALE GENOMIC DNA]</scope>
    <source>
        <strain evidence="2">S7</strain>
    </source>
</reference>
<dbReference type="Proteomes" id="UP000198892">
    <property type="component" value="Unassembled WGS sequence"/>
</dbReference>
<sequence length="335" mass="39544">MLYKYNDAHIDEIESTSFHAEGILERQHLQTALKEKISVIAPECLVIAEEFSEWDESRRRIDLLAIDKNANLVVIELKRDDTGEHMELQAMRYSAMISTLTYERIIEIYEKYLEQQGIQESGEDKLLEFLEWEEPREEEFALDVRIILVSSNFSKEITTTVMWLNERNLDIRCVRMQPYIFNGSILIDVQQVIPLPEAEEYQVRLREKSKEKRQARQSSRDYTKYRFNNTLYNKRKLVLAVVHTWVNDNEPDTLDDLLAAFPNELRKNGAMFVPYKEALDVYERQQKNRHFLNEDELIIINGSTYAVSNQWGKGNIENFVKNARELGYEIAEMNE</sequence>
<accession>A0A1I5Y304</accession>
<dbReference type="EMBL" id="FOXD01000035">
    <property type="protein sequence ID" value="SFQ38632.1"/>
    <property type="molecule type" value="Genomic_DNA"/>
</dbReference>
<dbReference type="InterPro" id="IPR011856">
    <property type="entry name" value="tRNA_endonuc-like_dom_sf"/>
</dbReference>
<proteinExistence type="predicted"/>
<organism evidence="1 2">
    <name type="scientific">Salibacterium halotolerans</name>
    <dbReference type="NCBI Taxonomy" id="1884432"/>
    <lineage>
        <taxon>Bacteria</taxon>
        <taxon>Bacillati</taxon>
        <taxon>Bacillota</taxon>
        <taxon>Bacilli</taxon>
        <taxon>Bacillales</taxon>
        <taxon>Bacillaceae</taxon>
    </lineage>
</organism>
<dbReference type="RefSeq" id="WP_093339599.1">
    <property type="nucleotide sequence ID" value="NZ_FOXD01000035.1"/>
</dbReference>
<evidence type="ECO:0000313" key="1">
    <source>
        <dbReference type="EMBL" id="SFQ38632.1"/>
    </source>
</evidence>
<name>A0A1I5Y304_9BACI</name>
<evidence type="ECO:0008006" key="3">
    <source>
        <dbReference type="Google" id="ProtNLM"/>
    </source>
</evidence>
<dbReference type="AlphaFoldDB" id="A0A1I5Y304"/>
<dbReference type="GO" id="GO:0003676">
    <property type="term" value="F:nucleic acid binding"/>
    <property type="evidence" value="ECO:0007669"/>
    <property type="project" value="InterPro"/>
</dbReference>
<protein>
    <recommendedName>
        <fullName evidence="3">DUF91 domain-containing protein</fullName>
    </recommendedName>
</protein>
<gene>
    <name evidence="1" type="ORF">SAMN05518683_1351</name>
</gene>
<keyword evidence="2" id="KW-1185">Reference proteome</keyword>
<evidence type="ECO:0000313" key="2">
    <source>
        <dbReference type="Proteomes" id="UP000198892"/>
    </source>
</evidence>